<accession>A0A5C6TRE8</accession>
<name>A0A5C6TRE8_9SPHN</name>
<dbReference type="GO" id="GO:0019441">
    <property type="term" value="P:L-tryptophan catabolic process to kynurenine"/>
    <property type="evidence" value="ECO:0007669"/>
    <property type="project" value="InterPro"/>
</dbReference>
<dbReference type="Pfam" id="PF04199">
    <property type="entry name" value="Cyclase"/>
    <property type="match status" value="1"/>
</dbReference>
<gene>
    <name evidence="1" type="ORF">FRZ32_04560</name>
</gene>
<dbReference type="OrthoDB" id="9777007at2"/>
<dbReference type="RefSeq" id="WP_147042403.1">
    <property type="nucleotide sequence ID" value="NZ_BAABIR010000002.1"/>
</dbReference>
<dbReference type="GO" id="GO:0004061">
    <property type="term" value="F:arylformamidase activity"/>
    <property type="evidence" value="ECO:0007669"/>
    <property type="project" value="InterPro"/>
</dbReference>
<dbReference type="InterPro" id="IPR007325">
    <property type="entry name" value="KFase/CYL"/>
</dbReference>
<dbReference type="Gene3D" id="3.50.30.50">
    <property type="entry name" value="Putative cyclase"/>
    <property type="match status" value="1"/>
</dbReference>
<reference evidence="1 2" key="1">
    <citation type="journal article" date="2015" name="J. Microbiol.">
        <title>Sphingosinicella ginsenosidimutans sp. nov., with ginsenoside converting activity.</title>
        <authorList>
            <person name="Kim J.K."/>
            <person name="Kang M.S."/>
            <person name="Park S.C."/>
            <person name="Kim K.M."/>
            <person name="Choi K."/>
            <person name="Yoon M.H."/>
            <person name="Im W.T."/>
        </authorList>
    </citation>
    <scope>NUCLEOTIDE SEQUENCE [LARGE SCALE GENOMIC DNA]</scope>
    <source>
        <strain evidence="1 2">BS-11</strain>
    </source>
</reference>
<dbReference type="AlphaFoldDB" id="A0A5C6TRE8"/>
<dbReference type="PANTHER" id="PTHR31118">
    <property type="entry name" value="CYCLASE-LIKE PROTEIN 2"/>
    <property type="match status" value="1"/>
</dbReference>
<evidence type="ECO:0000313" key="1">
    <source>
        <dbReference type="EMBL" id="TXC63002.1"/>
    </source>
</evidence>
<protein>
    <submittedName>
        <fullName evidence="1">Cyclase family protein</fullName>
    </submittedName>
</protein>
<dbReference type="InterPro" id="IPR037175">
    <property type="entry name" value="KFase_sf"/>
</dbReference>
<organism evidence="1 2">
    <name type="scientific">Allosphingosinicella ginsenosidimutans</name>
    <dbReference type="NCBI Taxonomy" id="1176539"/>
    <lineage>
        <taxon>Bacteria</taxon>
        <taxon>Pseudomonadati</taxon>
        <taxon>Pseudomonadota</taxon>
        <taxon>Alphaproteobacteria</taxon>
        <taxon>Sphingomonadales</taxon>
        <taxon>Sphingomonadaceae</taxon>
        <taxon>Allosphingosinicella</taxon>
    </lineage>
</organism>
<dbReference type="EMBL" id="VOQQ01000001">
    <property type="protein sequence ID" value="TXC63002.1"/>
    <property type="molecule type" value="Genomic_DNA"/>
</dbReference>
<keyword evidence="2" id="KW-1185">Reference proteome</keyword>
<sequence length="217" mass="23536">MTRRLIELSHVIEDGMTTYKGLPGPHICDYWSREASAAHYDDGSTFQIGRIDMVANTGTYLDAPFHRFADGDDLAGLALERIAVLPGLVVRAEATAIDADLLDPLDVAGKAVLIHTGWDRHWRTEAYQSGHPFLTEAAARLLVERGAALIGIDSHNIDDTTRRARPVHTILLGAGVPICEHMTNLAALPEADFSFTAAPPKIIGMGTFPVRAFALVD</sequence>
<evidence type="ECO:0000313" key="2">
    <source>
        <dbReference type="Proteomes" id="UP000321249"/>
    </source>
</evidence>
<proteinExistence type="predicted"/>
<comment type="caution">
    <text evidence="1">The sequence shown here is derived from an EMBL/GenBank/DDBJ whole genome shotgun (WGS) entry which is preliminary data.</text>
</comment>
<dbReference type="PANTHER" id="PTHR31118:SF32">
    <property type="entry name" value="KYNURENINE FORMAMIDASE"/>
    <property type="match status" value="1"/>
</dbReference>
<dbReference type="Proteomes" id="UP000321249">
    <property type="component" value="Unassembled WGS sequence"/>
</dbReference>
<dbReference type="SUPFAM" id="SSF102198">
    <property type="entry name" value="Putative cyclase"/>
    <property type="match status" value="1"/>
</dbReference>